<reference evidence="3 4" key="1">
    <citation type="submission" date="2020-10" db="EMBL/GenBank/DDBJ databases">
        <title>The Coptis chinensis genome and diversification of protoberbering-type alkaloids.</title>
        <authorList>
            <person name="Wang B."/>
            <person name="Shu S."/>
            <person name="Song C."/>
            <person name="Liu Y."/>
        </authorList>
    </citation>
    <scope>NUCLEOTIDE SEQUENCE [LARGE SCALE GENOMIC DNA]</scope>
    <source>
        <strain evidence="3">HL-2020</strain>
        <tissue evidence="3">Leaf</tissue>
    </source>
</reference>
<dbReference type="PANTHER" id="PTHR31672:SF2">
    <property type="entry name" value="F-BOX DOMAIN-CONTAINING PROTEIN"/>
    <property type="match status" value="1"/>
</dbReference>
<dbReference type="Gene3D" id="1.20.1280.50">
    <property type="match status" value="1"/>
</dbReference>
<dbReference type="InterPro" id="IPR001810">
    <property type="entry name" value="F-box_dom"/>
</dbReference>
<accession>A0A835LYT2</accession>
<evidence type="ECO:0000313" key="3">
    <source>
        <dbReference type="EMBL" id="KAF9612535.1"/>
    </source>
</evidence>
<keyword evidence="4" id="KW-1185">Reference proteome</keyword>
<feature type="chain" id="PRO_5032396118" description="F-box domain-containing protein" evidence="1">
    <location>
        <begin position="24"/>
        <end position="223"/>
    </location>
</feature>
<comment type="caution">
    <text evidence="3">The sequence shown here is derived from an EMBL/GenBank/DDBJ whole genome shotgun (WGS) entry which is preliminary data.</text>
</comment>
<dbReference type="SUPFAM" id="SSF117281">
    <property type="entry name" value="Kelch motif"/>
    <property type="match status" value="1"/>
</dbReference>
<keyword evidence="1" id="KW-0732">Signal</keyword>
<dbReference type="Pfam" id="PF12937">
    <property type="entry name" value="F-box-like"/>
    <property type="match status" value="1"/>
</dbReference>
<feature type="signal peptide" evidence="1">
    <location>
        <begin position="1"/>
        <end position="23"/>
    </location>
</feature>
<sequence length="223" mass="24716">MWNSISFDLLARIFSFLPPDSLACAASTCKDWYTCTKSHPTSTLLTGTRGNPPWFLAMTIPKHHGLSCYAYNSDLRRWYSLEFLPHPIHPIAPVGNLILYRLANSPPLQLALCNPFTKKCVSLPSLNTLRTTPAVGVVAMDTDRDASSSSNFRIFVAGGMSVAPRGGGGASYEPTLEMYDSRVNKWQNLGLMPIEFAVRLTVWTPNESVYSMGMLYWITSARA</sequence>
<dbReference type="EMBL" id="JADFTS010000003">
    <property type="protein sequence ID" value="KAF9612535.1"/>
    <property type="molecule type" value="Genomic_DNA"/>
</dbReference>
<dbReference type="InterPro" id="IPR015915">
    <property type="entry name" value="Kelch-typ_b-propeller"/>
</dbReference>
<protein>
    <recommendedName>
        <fullName evidence="2">F-box domain-containing protein</fullName>
    </recommendedName>
</protein>
<feature type="domain" description="F-box" evidence="2">
    <location>
        <begin position="8"/>
        <end position="37"/>
    </location>
</feature>
<dbReference type="InterPro" id="IPR050796">
    <property type="entry name" value="SCF_F-box_component"/>
</dbReference>
<dbReference type="SUPFAM" id="SSF81383">
    <property type="entry name" value="F-box domain"/>
    <property type="match status" value="1"/>
</dbReference>
<dbReference type="Gene3D" id="2.120.10.80">
    <property type="entry name" value="Kelch-type beta propeller"/>
    <property type="match status" value="1"/>
</dbReference>
<proteinExistence type="predicted"/>
<dbReference type="OrthoDB" id="7956040at2759"/>
<gene>
    <name evidence="3" type="ORF">IFM89_000457</name>
</gene>
<evidence type="ECO:0000256" key="1">
    <source>
        <dbReference type="SAM" id="SignalP"/>
    </source>
</evidence>
<dbReference type="CDD" id="cd09917">
    <property type="entry name" value="F-box_SF"/>
    <property type="match status" value="1"/>
</dbReference>
<name>A0A835LYT2_9MAGN</name>
<dbReference type="Proteomes" id="UP000631114">
    <property type="component" value="Unassembled WGS sequence"/>
</dbReference>
<organism evidence="3 4">
    <name type="scientific">Coptis chinensis</name>
    <dbReference type="NCBI Taxonomy" id="261450"/>
    <lineage>
        <taxon>Eukaryota</taxon>
        <taxon>Viridiplantae</taxon>
        <taxon>Streptophyta</taxon>
        <taxon>Embryophyta</taxon>
        <taxon>Tracheophyta</taxon>
        <taxon>Spermatophyta</taxon>
        <taxon>Magnoliopsida</taxon>
        <taxon>Ranunculales</taxon>
        <taxon>Ranunculaceae</taxon>
        <taxon>Coptidoideae</taxon>
        <taxon>Coptis</taxon>
    </lineage>
</organism>
<evidence type="ECO:0000259" key="2">
    <source>
        <dbReference type="Pfam" id="PF12937"/>
    </source>
</evidence>
<evidence type="ECO:0000313" key="4">
    <source>
        <dbReference type="Proteomes" id="UP000631114"/>
    </source>
</evidence>
<dbReference type="InterPro" id="IPR036047">
    <property type="entry name" value="F-box-like_dom_sf"/>
</dbReference>
<dbReference type="PANTHER" id="PTHR31672">
    <property type="entry name" value="BNACNNG10540D PROTEIN"/>
    <property type="match status" value="1"/>
</dbReference>
<dbReference type="AlphaFoldDB" id="A0A835LYT2"/>